<dbReference type="STRING" id="1314778.A0A5C3NYY0"/>
<gene>
    <name evidence="3" type="ORF">K466DRAFT_591357</name>
</gene>
<keyword evidence="2" id="KW-0812">Transmembrane</keyword>
<feature type="compositionally biased region" description="Basic and acidic residues" evidence="1">
    <location>
        <begin position="92"/>
        <end position="104"/>
    </location>
</feature>
<dbReference type="AlphaFoldDB" id="A0A5C3NYY0"/>
<dbReference type="EMBL" id="ML211633">
    <property type="protein sequence ID" value="TFK81240.1"/>
    <property type="molecule type" value="Genomic_DNA"/>
</dbReference>
<name>A0A5C3NYY0_9APHY</name>
<sequence>MAGVILQNRLSSALPAAFISLFPGDVDIAFAAVPVIRTLDAPLRGQVQAAFADSLAVVWKAMIGVCGAGFLTVLLLKEVPMTTHMDERFALEEAGKSLPDEEKGQTTVATR</sequence>
<evidence type="ECO:0000313" key="3">
    <source>
        <dbReference type="EMBL" id="TFK81240.1"/>
    </source>
</evidence>
<evidence type="ECO:0000256" key="2">
    <source>
        <dbReference type="SAM" id="Phobius"/>
    </source>
</evidence>
<evidence type="ECO:0000256" key="1">
    <source>
        <dbReference type="SAM" id="MobiDB-lite"/>
    </source>
</evidence>
<feature type="region of interest" description="Disordered" evidence="1">
    <location>
        <begin position="92"/>
        <end position="111"/>
    </location>
</feature>
<evidence type="ECO:0000313" key="4">
    <source>
        <dbReference type="Proteomes" id="UP000308197"/>
    </source>
</evidence>
<keyword evidence="2" id="KW-0472">Membrane</keyword>
<dbReference type="InParanoid" id="A0A5C3NYY0"/>
<organism evidence="3 4">
    <name type="scientific">Polyporus arcularius HHB13444</name>
    <dbReference type="NCBI Taxonomy" id="1314778"/>
    <lineage>
        <taxon>Eukaryota</taxon>
        <taxon>Fungi</taxon>
        <taxon>Dikarya</taxon>
        <taxon>Basidiomycota</taxon>
        <taxon>Agaricomycotina</taxon>
        <taxon>Agaricomycetes</taxon>
        <taxon>Polyporales</taxon>
        <taxon>Polyporaceae</taxon>
        <taxon>Polyporus</taxon>
    </lineage>
</organism>
<dbReference type="Proteomes" id="UP000308197">
    <property type="component" value="Unassembled WGS sequence"/>
</dbReference>
<accession>A0A5C3NYY0</accession>
<keyword evidence="2" id="KW-1133">Transmembrane helix</keyword>
<protein>
    <submittedName>
        <fullName evidence="3">Uncharacterized protein</fullName>
    </submittedName>
</protein>
<keyword evidence="4" id="KW-1185">Reference proteome</keyword>
<feature type="transmembrane region" description="Helical" evidence="2">
    <location>
        <begin position="55"/>
        <end position="76"/>
    </location>
</feature>
<proteinExistence type="predicted"/>
<reference evidence="3 4" key="1">
    <citation type="journal article" date="2019" name="Nat. Ecol. Evol.">
        <title>Megaphylogeny resolves global patterns of mushroom evolution.</title>
        <authorList>
            <person name="Varga T."/>
            <person name="Krizsan K."/>
            <person name="Foldi C."/>
            <person name="Dima B."/>
            <person name="Sanchez-Garcia M."/>
            <person name="Sanchez-Ramirez S."/>
            <person name="Szollosi G.J."/>
            <person name="Szarkandi J.G."/>
            <person name="Papp V."/>
            <person name="Albert L."/>
            <person name="Andreopoulos W."/>
            <person name="Angelini C."/>
            <person name="Antonin V."/>
            <person name="Barry K.W."/>
            <person name="Bougher N.L."/>
            <person name="Buchanan P."/>
            <person name="Buyck B."/>
            <person name="Bense V."/>
            <person name="Catcheside P."/>
            <person name="Chovatia M."/>
            <person name="Cooper J."/>
            <person name="Damon W."/>
            <person name="Desjardin D."/>
            <person name="Finy P."/>
            <person name="Geml J."/>
            <person name="Haridas S."/>
            <person name="Hughes K."/>
            <person name="Justo A."/>
            <person name="Karasinski D."/>
            <person name="Kautmanova I."/>
            <person name="Kiss B."/>
            <person name="Kocsube S."/>
            <person name="Kotiranta H."/>
            <person name="LaButti K.M."/>
            <person name="Lechner B.E."/>
            <person name="Liimatainen K."/>
            <person name="Lipzen A."/>
            <person name="Lukacs Z."/>
            <person name="Mihaltcheva S."/>
            <person name="Morgado L.N."/>
            <person name="Niskanen T."/>
            <person name="Noordeloos M.E."/>
            <person name="Ohm R.A."/>
            <person name="Ortiz-Santana B."/>
            <person name="Ovrebo C."/>
            <person name="Racz N."/>
            <person name="Riley R."/>
            <person name="Savchenko A."/>
            <person name="Shiryaev A."/>
            <person name="Soop K."/>
            <person name="Spirin V."/>
            <person name="Szebenyi C."/>
            <person name="Tomsovsky M."/>
            <person name="Tulloss R.E."/>
            <person name="Uehling J."/>
            <person name="Grigoriev I.V."/>
            <person name="Vagvolgyi C."/>
            <person name="Papp T."/>
            <person name="Martin F.M."/>
            <person name="Miettinen O."/>
            <person name="Hibbett D.S."/>
            <person name="Nagy L.G."/>
        </authorList>
    </citation>
    <scope>NUCLEOTIDE SEQUENCE [LARGE SCALE GENOMIC DNA]</scope>
    <source>
        <strain evidence="3 4">HHB13444</strain>
    </source>
</reference>